<evidence type="ECO:0000259" key="2">
    <source>
        <dbReference type="Pfam" id="PF03330"/>
    </source>
</evidence>
<proteinExistence type="predicted"/>
<evidence type="ECO:0000313" key="3">
    <source>
        <dbReference type="EMBL" id="KAF7626935.1"/>
    </source>
</evidence>
<reference evidence="3" key="1">
    <citation type="journal article" date="2020" name="Ecol. Evol.">
        <title>Genome structure and content of the rice root-knot nematode (Meloidogyne graminicola).</title>
        <authorList>
            <person name="Phan N.T."/>
            <person name="Danchin E.G.J."/>
            <person name="Klopp C."/>
            <person name="Perfus-Barbeoch L."/>
            <person name="Kozlowski D.K."/>
            <person name="Koutsovoulos G.D."/>
            <person name="Lopez-Roques C."/>
            <person name="Bouchez O."/>
            <person name="Zahm M."/>
            <person name="Besnard G."/>
            <person name="Bellafiore S."/>
        </authorList>
    </citation>
    <scope>NUCLEOTIDE SEQUENCE</scope>
    <source>
        <strain evidence="3">VN-18</strain>
    </source>
</reference>
<dbReference type="InterPro" id="IPR009009">
    <property type="entry name" value="RlpA-like_DPBB"/>
</dbReference>
<name>A0A8S9Z8U6_9BILA</name>
<evidence type="ECO:0000256" key="1">
    <source>
        <dbReference type="ARBA" id="ARBA00022729"/>
    </source>
</evidence>
<gene>
    <name evidence="3" type="ORF">Mgra_00009665</name>
</gene>
<organism evidence="3 4">
    <name type="scientific">Meloidogyne graminicola</name>
    <dbReference type="NCBI Taxonomy" id="189291"/>
    <lineage>
        <taxon>Eukaryota</taxon>
        <taxon>Metazoa</taxon>
        <taxon>Ecdysozoa</taxon>
        <taxon>Nematoda</taxon>
        <taxon>Chromadorea</taxon>
        <taxon>Rhabditida</taxon>
        <taxon>Tylenchina</taxon>
        <taxon>Tylenchomorpha</taxon>
        <taxon>Tylenchoidea</taxon>
        <taxon>Meloidogynidae</taxon>
        <taxon>Meloidogyninae</taxon>
        <taxon>Meloidogyne</taxon>
    </lineage>
</organism>
<dbReference type="EMBL" id="JABEBT010000172">
    <property type="protein sequence ID" value="KAF7626935.1"/>
    <property type="molecule type" value="Genomic_DNA"/>
</dbReference>
<dbReference type="AlphaFoldDB" id="A0A8S9Z8U6"/>
<sequence>MLVAISHTEWNSAAFPNPNNDPLCKNICLKVAYKGKSVKLRVKDKCPGCTKTHADLSKPAFEKLAPLSVGHVYGATLTFVKC</sequence>
<keyword evidence="1" id="KW-0732">Signal</keyword>
<dbReference type="InterPro" id="IPR051477">
    <property type="entry name" value="Expansin_CellWall"/>
</dbReference>
<dbReference type="OrthoDB" id="5845740at2759"/>
<dbReference type="Pfam" id="PF03330">
    <property type="entry name" value="DPBB_1"/>
    <property type="match status" value="1"/>
</dbReference>
<feature type="domain" description="RlpA-like protein double-psi beta-barrel" evidence="2">
    <location>
        <begin position="22"/>
        <end position="72"/>
    </location>
</feature>
<comment type="caution">
    <text evidence="3">The sequence shown here is derived from an EMBL/GenBank/DDBJ whole genome shotgun (WGS) entry which is preliminary data.</text>
</comment>
<accession>A0A8S9Z8U6</accession>
<dbReference type="Gene3D" id="2.40.40.10">
    <property type="entry name" value="RlpA-like domain"/>
    <property type="match status" value="1"/>
</dbReference>
<dbReference type="InterPro" id="IPR036908">
    <property type="entry name" value="RlpA-like_sf"/>
</dbReference>
<evidence type="ECO:0000313" key="4">
    <source>
        <dbReference type="Proteomes" id="UP000605970"/>
    </source>
</evidence>
<dbReference type="Proteomes" id="UP000605970">
    <property type="component" value="Unassembled WGS sequence"/>
</dbReference>
<protein>
    <submittedName>
        <fullName evidence="3">Expansin B</fullName>
    </submittedName>
</protein>
<dbReference type="PANTHER" id="PTHR31836">
    <property type="match status" value="1"/>
</dbReference>
<dbReference type="PANTHER" id="PTHR31836:SF28">
    <property type="entry name" value="SRCR DOMAIN-CONTAINING PROTEIN-RELATED"/>
    <property type="match status" value="1"/>
</dbReference>
<dbReference type="SUPFAM" id="SSF50685">
    <property type="entry name" value="Barwin-like endoglucanases"/>
    <property type="match status" value="1"/>
</dbReference>
<keyword evidence="4" id="KW-1185">Reference proteome</keyword>